<evidence type="ECO:0000256" key="7">
    <source>
        <dbReference type="ARBA" id="ARBA00023136"/>
    </source>
</evidence>
<dbReference type="PROSITE" id="PS51012">
    <property type="entry name" value="ABC_TM2"/>
    <property type="match status" value="1"/>
</dbReference>
<sequence>MRVLFVLLQKEFLQVLRNRTMLPLILVLPTVQLLILINAATMDIKNLDLTVVDQDQSPVSRRIVHELDASPFFLLSPEAKSVQGGLQQIEMGKADLVVVIPRHYEKDLIRGQSPRVQLLANAINAQQAQLGYAYLQQVVARFGSKLKMEMLGEIPPQRIHVTNSFWFNPELNYKFFMLPGILTILVSIIGLFLTAMNLVREKEMGTIEQMNVTPVHKYQFLAAKLIPFWVIGLFELTIGLVIGRLLYDVPIVGSLTLIYGLASIYLVGLLGMGLLISTFSNSQQQVAFISYFFLLIFILMSGIFTAVDNMPLWAQRINLINPVYYFIDIMRGIMLKGSGFMDLWSHVLALSVFAVVFVSLAILNYRKREG</sequence>
<keyword evidence="4" id="KW-1003">Cell membrane</keyword>
<evidence type="ECO:0000256" key="8">
    <source>
        <dbReference type="SAM" id="Phobius"/>
    </source>
</evidence>
<dbReference type="STRING" id="1236989.JCM15548_14788"/>
<dbReference type="PANTHER" id="PTHR30294">
    <property type="entry name" value="MEMBRANE COMPONENT OF ABC TRANSPORTER YHHJ-RELATED"/>
    <property type="match status" value="1"/>
</dbReference>
<dbReference type="Proteomes" id="UP000032900">
    <property type="component" value="Unassembled WGS sequence"/>
</dbReference>
<keyword evidence="3" id="KW-0813">Transport</keyword>
<proteinExistence type="inferred from homology"/>
<dbReference type="InterPro" id="IPR047817">
    <property type="entry name" value="ABC2_TM_bact-type"/>
</dbReference>
<dbReference type="InterPro" id="IPR013525">
    <property type="entry name" value="ABC2_TM"/>
</dbReference>
<evidence type="ECO:0000313" key="10">
    <source>
        <dbReference type="EMBL" id="GAO27913.1"/>
    </source>
</evidence>
<feature type="transmembrane region" description="Helical" evidence="8">
    <location>
        <begin position="21"/>
        <end position="40"/>
    </location>
</feature>
<evidence type="ECO:0000256" key="3">
    <source>
        <dbReference type="ARBA" id="ARBA00022448"/>
    </source>
</evidence>
<evidence type="ECO:0000256" key="4">
    <source>
        <dbReference type="ARBA" id="ARBA00022475"/>
    </source>
</evidence>
<dbReference type="InterPro" id="IPR051449">
    <property type="entry name" value="ABC-2_transporter_component"/>
</dbReference>
<feature type="transmembrane region" description="Helical" evidence="8">
    <location>
        <begin position="288"/>
        <end position="307"/>
    </location>
</feature>
<reference evidence="10 11" key="1">
    <citation type="journal article" date="2015" name="Microbes Environ.">
        <title>Distribution and evolution of nitrogen fixation genes in the phylum bacteroidetes.</title>
        <authorList>
            <person name="Inoue J."/>
            <person name="Oshima K."/>
            <person name="Suda W."/>
            <person name="Sakamoto M."/>
            <person name="Iino T."/>
            <person name="Noda S."/>
            <person name="Hongoh Y."/>
            <person name="Hattori M."/>
            <person name="Ohkuma M."/>
        </authorList>
    </citation>
    <scope>NUCLEOTIDE SEQUENCE [LARGE SCALE GENOMIC DNA]</scope>
    <source>
        <strain evidence="10">JCM 15548</strain>
    </source>
</reference>
<protein>
    <submittedName>
        <fullName evidence="10">ABC transporter permease protein</fullName>
    </submittedName>
</protein>
<dbReference type="PANTHER" id="PTHR30294:SF29">
    <property type="entry name" value="MULTIDRUG ABC TRANSPORTER PERMEASE YBHS-RELATED"/>
    <property type="match status" value="1"/>
</dbReference>
<keyword evidence="5 8" id="KW-0812">Transmembrane</keyword>
<dbReference type="GO" id="GO:0005886">
    <property type="term" value="C:plasma membrane"/>
    <property type="evidence" value="ECO:0007669"/>
    <property type="project" value="UniProtKB-SubCell"/>
</dbReference>
<feature type="transmembrane region" description="Helical" evidence="8">
    <location>
        <begin position="175"/>
        <end position="199"/>
    </location>
</feature>
<evidence type="ECO:0000256" key="5">
    <source>
        <dbReference type="ARBA" id="ARBA00022692"/>
    </source>
</evidence>
<comment type="caution">
    <text evidence="10">The sequence shown here is derived from an EMBL/GenBank/DDBJ whole genome shotgun (WGS) entry which is preliminary data.</text>
</comment>
<evidence type="ECO:0000313" key="11">
    <source>
        <dbReference type="Proteomes" id="UP000032900"/>
    </source>
</evidence>
<dbReference type="Gene3D" id="3.40.1710.10">
    <property type="entry name" value="abc type-2 transporter like domain"/>
    <property type="match status" value="1"/>
</dbReference>
<accession>A0A0E9LRK8</accession>
<keyword evidence="7 8" id="KW-0472">Membrane</keyword>
<evidence type="ECO:0000256" key="1">
    <source>
        <dbReference type="ARBA" id="ARBA00004651"/>
    </source>
</evidence>
<feature type="transmembrane region" description="Helical" evidence="8">
    <location>
        <begin position="220"/>
        <end position="245"/>
    </location>
</feature>
<dbReference type="OrthoDB" id="9808686at2"/>
<comment type="similarity">
    <text evidence="2">Belongs to the ABC-2 integral membrane protein family.</text>
</comment>
<feature type="transmembrane region" description="Helical" evidence="8">
    <location>
        <begin position="257"/>
        <end position="276"/>
    </location>
</feature>
<dbReference type="EMBL" id="BAZW01000153">
    <property type="protein sequence ID" value="GAO27913.1"/>
    <property type="molecule type" value="Genomic_DNA"/>
</dbReference>
<feature type="domain" description="ABC transmembrane type-2" evidence="9">
    <location>
        <begin position="135"/>
        <end position="368"/>
    </location>
</feature>
<name>A0A0E9LRK8_9BACT</name>
<organism evidence="10 11">
    <name type="scientific">Geofilum rubicundum JCM 15548</name>
    <dbReference type="NCBI Taxonomy" id="1236989"/>
    <lineage>
        <taxon>Bacteria</taxon>
        <taxon>Pseudomonadati</taxon>
        <taxon>Bacteroidota</taxon>
        <taxon>Bacteroidia</taxon>
        <taxon>Marinilabiliales</taxon>
        <taxon>Marinilabiliaceae</taxon>
        <taxon>Geofilum</taxon>
    </lineage>
</organism>
<gene>
    <name evidence="10" type="ORF">JCM15548_14788</name>
</gene>
<comment type="subcellular location">
    <subcellularLocation>
        <location evidence="1">Cell membrane</location>
        <topology evidence="1">Multi-pass membrane protein</topology>
    </subcellularLocation>
</comment>
<evidence type="ECO:0000256" key="6">
    <source>
        <dbReference type="ARBA" id="ARBA00022989"/>
    </source>
</evidence>
<evidence type="ECO:0000259" key="9">
    <source>
        <dbReference type="PROSITE" id="PS51012"/>
    </source>
</evidence>
<dbReference type="AlphaFoldDB" id="A0A0E9LRK8"/>
<feature type="transmembrane region" description="Helical" evidence="8">
    <location>
        <begin position="343"/>
        <end position="365"/>
    </location>
</feature>
<keyword evidence="6 8" id="KW-1133">Transmembrane helix</keyword>
<evidence type="ECO:0000256" key="2">
    <source>
        <dbReference type="ARBA" id="ARBA00007783"/>
    </source>
</evidence>
<dbReference type="Pfam" id="PF12698">
    <property type="entry name" value="ABC2_membrane_3"/>
    <property type="match status" value="1"/>
</dbReference>
<keyword evidence="11" id="KW-1185">Reference proteome</keyword>
<dbReference type="GO" id="GO:0140359">
    <property type="term" value="F:ABC-type transporter activity"/>
    <property type="evidence" value="ECO:0007669"/>
    <property type="project" value="InterPro"/>
</dbReference>